<evidence type="ECO:0000256" key="2">
    <source>
        <dbReference type="ARBA" id="ARBA00009190"/>
    </source>
</evidence>
<name>A0A1T5F6T6_9SPHN</name>
<gene>
    <name evidence="8" type="ORF">SAMN06295937_102928</name>
</gene>
<dbReference type="Proteomes" id="UP000190044">
    <property type="component" value="Unassembled WGS sequence"/>
</dbReference>
<reference evidence="9" key="1">
    <citation type="submission" date="2017-02" db="EMBL/GenBank/DDBJ databases">
        <authorList>
            <person name="Varghese N."/>
            <person name="Submissions S."/>
        </authorList>
    </citation>
    <scope>NUCLEOTIDE SEQUENCE [LARGE SCALE GENOMIC DNA]</scope>
    <source>
        <strain evidence="9">R11H</strain>
    </source>
</reference>
<evidence type="ECO:0000256" key="1">
    <source>
        <dbReference type="ARBA" id="ARBA00004141"/>
    </source>
</evidence>
<sequence>MEAGHRLGETNGVDLSSRPGGGFDSRWNRAAARPGGLFMEAILTSTAVVALAEIGDKTQLLAILLATRFHRPLPIILGILVATLANHALAALLGVQAAAFLDSPVFRYAIAASFLAMAVWTLIPDKLDDEEAPKPRFGAFLTTLVAFFVVEMGDKTQVATIALGAQYQSVLWVTAGTTLGMMIANVPAIFLGNELLKRVNLGTVRAITAALFLVIGLWVIAQTAGWL</sequence>
<evidence type="ECO:0000313" key="8">
    <source>
        <dbReference type="EMBL" id="SKB91864.1"/>
    </source>
</evidence>
<feature type="transmembrane region" description="Helical" evidence="6">
    <location>
        <begin position="170"/>
        <end position="191"/>
    </location>
</feature>
<keyword evidence="9" id="KW-1185">Reference proteome</keyword>
<feature type="transmembrane region" description="Helical" evidence="6">
    <location>
        <begin position="203"/>
        <end position="221"/>
    </location>
</feature>
<dbReference type="InterPro" id="IPR001727">
    <property type="entry name" value="GDT1-like"/>
</dbReference>
<comment type="similarity">
    <text evidence="2 6">Belongs to the GDT1 family.</text>
</comment>
<evidence type="ECO:0000313" key="9">
    <source>
        <dbReference type="Proteomes" id="UP000190044"/>
    </source>
</evidence>
<keyword evidence="3 6" id="KW-0812">Transmembrane</keyword>
<feature type="transmembrane region" description="Helical" evidence="6">
    <location>
        <begin position="105"/>
        <end position="123"/>
    </location>
</feature>
<dbReference type="EMBL" id="FUYP01000029">
    <property type="protein sequence ID" value="SKB91864.1"/>
    <property type="molecule type" value="Genomic_DNA"/>
</dbReference>
<feature type="transmembrane region" description="Helical" evidence="6">
    <location>
        <begin position="135"/>
        <end position="150"/>
    </location>
</feature>
<dbReference type="Pfam" id="PF01169">
    <property type="entry name" value="GDT1"/>
    <property type="match status" value="2"/>
</dbReference>
<dbReference type="GO" id="GO:0016020">
    <property type="term" value="C:membrane"/>
    <property type="evidence" value="ECO:0007669"/>
    <property type="project" value="UniProtKB-SubCell"/>
</dbReference>
<proteinExistence type="inferred from homology"/>
<feature type="transmembrane region" description="Helical" evidence="6">
    <location>
        <begin position="35"/>
        <end position="54"/>
    </location>
</feature>
<evidence type="ECO:0000256" key="7">
    <source>
        <dbReference type="SAM" id="MobiDB-lite"/>
    </source>
</evidence>
<organism evidence="8 9">
    <name type="scientific">Sphingopyxis flava</name>
    <dbReference type="NCBI Taxonomy" id="1507287"/>
    <lineage>
        <taxon>Bacteria</taxon>
        <taxon>Pseudomonadati</taxon>
        <taxon>Pseudomonadota</taxon>
        <taxon>Alphaproteobacteria</taxon>
        <taxon>Sphingomonadales</taxon>
        <taxon>Sphingomonadaceae</taxon>
        <taxon>Sphingopyxis</taxon>
    </lineage>
</organism>
<evidence type="ECO:0000256" key="4">
    <source>
        <dbReference type="ARBA" id="ARBA00022989"/>
    </source>
</evidence>
<evidence type="ECO:0000256" key="5">
    <source>
        <dbReference type="ARBA" id="ARBA00023136"/>
    </source>
</evidence>
<dbReference type="AlphaFoldDB" id="A0A1T5F6T6"/>
<keyword evidence="5 6" id="KW-0472">Membrane</keyword>
<protein>
    <recommendedName>
        <fullName evidence="6">GDT1 family protein</fullName>
    </recommendedName>
</protein>
<evidence type="ECO:0000256" key="3">
    <source>
        <dbReference type="ARBA" id="ARBA00022692"/>
    </source>
</evidence>
<feature type="region of interest" description="Disordered" evidence="7">
    <location>
        <begin position="1"/>
        <end position="20"/>
    </location>
</feature>
<feature type="transmembrane region" description="Helical" evidence="6">
    <location>
        <begin position="75"/>
        <end position="99"/>
    </location>
</feature>
<dbReference type="PANTHER" id="PTHR12608">
    <property type="entry name" value="TRANSMEMBRANE PROTEIN HTP-1 RELATED"/>
    <property type="match status" value="1"/>
</dbReference>
<comment type="subcellular location">
    <subcellularLocation>
        <location evidence="1 6">Membrane</location>
        <topology evidence="1 6">Multi-pass membrane protein</topology>
    </subcellularLocation>
</comment>
<dbReference type="PANTHER" id="PTHR12608:SF1">
    <property type="entry name" value="TRANSMEMBRANE PROTEIN 165"/>
    <property type="match status" value="1"/>
</dbReference>
<evidence type="ECO:0000256" key="6">
    <source>
        <dbReference type="RuleBase" id="RU365102"/>
    </source>
</evidence>
<dbReference type="GO" id="GO:0046873">
    <property type="term" value="F:metal ion transmembrane transporter activity"/>
    <property type="evidence" value="ECO:0007669"/>
    <property type="project" value="InterPro"/>
</dbReference>
<accession>A0A1T5F6T6</accession>
<keyword evidence="4 6" id="KW-1133">Transmembrane helix</keyword>